<dbReference type="CDD" id="cd09917">
    <property type="entry name" value="F-box_SF"/>
    <property type="match status" value="1"/>
</dbReference>
<dbReference type="AlphaFoldDB" id="A0A7J7N883"/>
<comment type="caution">
    <text evidence="2">The sequence shown here is derived from an EMBL/GenBank/DDBJ whole genome shotgun (WGS) entry which is preliminary data.</text>
</comment>
<protein>
    <recommendedName>
        <fullName evidence="1">F-box domain-containing protein</fullName>
    </recommendedName>
</protein>
<reference evidence="2 3" key="1">
    <citation type="journal article" date="2020" name="IScience">
        <title>Genome Sequencing of the Endangered Kingdonia uniflora (Circaeasteraceae, Ranunculales) Reveals Potential Mechanisms of Evolutionary Specialization.</title>
        <authorList>
            <person name="Sun Y."/>
            <person name="Deng T."/>
            <person name="Zhang A."/>
            <person name="Moore M.J."/>
            <person name="Landis J.B."/>
            <person name="Lin N."/>
            <person name="Zhang H."/>
            <person name="Zhang X."/>
            <person name="Huang J."/>
            <person name="Zhang X."/>
            <person name="Sun H."/>
            <person name="Wang H."/>
        </authorList>
    </citation>
    <scope>NUCLEOTIDE SEQUENCE [LARGE SCALE GENOMIC DNA]</scope>
    <source>
        <strain evidence="2">TB1705</strain>
        <tissue evidence="2">Leaf</tissue>
    </source>
</reference>
<dbReference type="OrthoDB" id="786450at2759"/>
<dbReference type="InterPro" id="IPR001810">
    <property type="entry name" value="F-box_dom"/>
</dbReference>
<proteinExistence type="predicted"/>
<evidence type="ECO:0000259" key="1">
    <source>
        <dbReference type="PROSITE" id="PS50181"/>
    </source>
</evidence>
<keyword evidence="3" id="KW-1185">Reference proteome</keyword>
<accession>A0A7J7N883</accession>
<dbReference type="PANTHER" id="PTHR34049">
    <property type="entry name" value="F-BOX PROTEIN SKIP27"/>
    <property type="match status" value="1"/>
</dbReference>
<dbReference type="InterPro" id="IPR036047">
    <property type="entry name" value="F-box-like_dom_sf"/>
</dbReference>
<dbReference type="InterPro" id="IPR045286">
    <property type="entry name" value="FBS1-like"/>
</dbReference>
<dbReference type="PROSITE" id="PS50181">
    <property type="entry name" value="FBOX"/>
    <property type="match status" value="1"/>
</dbReference>
<dbReference type="Proteomes" id="UP000541444">
    <property type="component" value="Unassembled WGS sequence"/>
</dbReference>
<dbReference type="PANTHER" id="PTHR34049:SF1">
    <property type="entry name" value="F-BOX PROTEIN SKIP27"/>
    <property type="match status" value="1"/>
</dbReference>
<evidence type="ECO:0000313" key="3">
    <source>
        <dbReference type="Proteomes" id="UP000541444"/>
    </source>
</evidence>
<sequence>MEFGEKSNSKRKRAVEAVDGGVGLVKCSRSIRRKRVAILEGNPRSAFLRSPFRKPKQVIIASTNSPLEFLPQDVLVKIFCRVEHEDLKQLFHVSKSFRDATLIARKNHFAFSTPLKRIAFSHFDDVEDQNMLSNVAPNAPIQNRIYQFPVCRKKLADISIALFRSPEKEKSRKG</sequence>
<dbReference type="EMBL" id="JACGCM010000999">
    <property type="protein sequence ID" value="KAF6163303.1"/>
    <property type="molecule type" value="Genomic_DNA"/>
</dbReference>
<feature type="domain" description="F-box" evidence="1">
    <location>
        <begin position="64"/>
        <end position="112"/>
    </location>
</feature>
<evidence type="ECO:0000313" key="2">
    <source>
        <dbReference type="EMBL" id="KAF6163303.1"/>
    </source>
</evidence>
<name>A0A7J7N883_9MAGN</name>
<dbReference type="SUPFAM" id="SSF81383">
    <property type="entry name" value="F-box domain"/>
    <property type="match status" value="1"/>
</dbReference>
<organism evidence="2 3">
    <name type="scientific">Kingdonia uniflora</name>
    <dbReference type="NCBI Taxonomy" id="39325"/>
    <lineage>
        <taxon>Eukaryota</taxon>
        <taxon>Viridiplantae</taxon>
        <taxon>Streptophyta</taxon>
        <taxon>Embryophyta</taxon>
        <taxon>Tracheophyta</taxon>
        <taxon>Spermatophyta</taxon>
        <taxon>Magnoliopsida</taxon>
        <taxon>Ranunculales</taxon>
        <taxon>Circaeasteraceae</taxon>
        <taxon>Kingdonia</taxon>
    </lineage>
</organism>
<gene>
    <name evidence="2" type="ORF">GIB67_025167</name>
</gene>